<dbReference type="Proteomes" id="UP000222485">
    <property type="component" value="Genome"/>
</dbReference>
<evidence type="ECO:0000256" key="1">
    <source>
        <dbReference type="SAM" id="MobiDB-lite"/>
    </source>
</evidence>
<sequence>MIGTEQDLVIQSIHWTGSKVWWPKSRTFEAGEGHVVTLMHQPPRILADIVQPNGRHVAVPLSDIRKGDPPWTTPVGPYVHYADAINLTFTEKLMITPQFPKPAWSVSHSEVVPYVGQADLPDGGVLIEETPEFGATRVAAWCVADWKAQRRGDHLHLYAVAYPQDYPAVLTANCAGMPVVATQNDGETVVGFLRDAHTYLGPLYVNVRLVSPPGAYQQYPFHAVRPATLGECHDHAEVLRDELVGATGVYGEVNGVIQTIRWDARLGTFMALFTDGRGVWDVDLTTLFITSKPQRTDMPLDDATPAEPPREPGIRFTPPESEPISGADFDEDLPEDDGEAKPPLDGSEPLFILETGILSREQEQQIVFERLSLLNAASRYAYLEVTKRVVGDLGAVVIQGVPYSARPEKLALKLELDTSGVAEAMSKLADALPQETAQEASEMVVEGLGTEEAANVLDAAENGLVGGFTLEAIDNALAQVEEATDDARLGFGAVAMPIDLFLHVVEGWSHRGRAYFSEIPTDPLLTFRIEPITKDDFLVALKRLRTYVETHGDAVINDLLVNAPDLTVGDEMIVRAMPAIALIATLQAVRAEEPAAPWEIQTHLGAVKVDQLKALIANLEAEGLLRLSEDPNFDMAYEISPAGAVILALNDLFVASAGQREAFTFAEIAEEAGVAAGVLKQVFPPLLDRGFIIQKPDVSPPAFALDV</sequence>
<evidence type="ECO:0000313" key="2">
    <source>
        <dbReference type="EMBL" id="ARB15132.1"/>
    </source>
</evidence>
<feature type="region of interest" description="Disordered" evidence="1">
    <location>
        <begin position="294"/>
        <end position="348"/>
    </location>
</feature>
<proteinExistence type="predicted"/>
<protein>
    <submittedName>
        <fullName evidence="2">Uncharacterized protein</fullName>
    </submittedName>
</protein>
<organism evidence="2 3">
    <name type="scientific">Caulobacter phage Ccr32</name>
    <dbReference type="NCBI Taxonomy" id="1959738"/>
    <lineage>
        <taxon>Viruses</taxon>
        <taxon>Duplodnaviria</taxon>
        <taxon>Heunggongvirae</taxon>
        <taxon>Uroviricota</taxon>
        <taxon>Caudoviricetes</taxon>
        <taxon>Jeanschmidtviridae</taxon>
        <taxon>Shapirovirus</taxon>
        <taxon>Shapirovirus cbk</taxon>
    </lineage>
</organism>
<reference evidence="3" key="1">
    <citation type="journal article" date="2017" name="Curr. Microbiol.">
        <title>Genomic Diversity of Type B3 Bacteriophages of Caulobacter crescentus.</title>
        <authorList>
            <person name="Ash K.T."/>
            <person name="Drake K.M."/>
            <person name="Gibbs W.S."/>
            <person name="Ely B."/>
        </authorList>
    </citation>
    <scope>NUCLEOTIDE SEQUENCE [LARGE SCALE GENOMIC DNA]</scope>
</reference>
<dbReference type="EMBL" id="KY555146">
    <property type="protein sequence ID" value="ARB15132.1"/>
    <property type="molecule type" value="Genomic_DNA"/>
</dbReference>
<feature type="compositionally biased region" description="Acidic residues" evidence="1">
    <location>
        <begin position="328"/>
        <end position="338"/>
    </location>
</feature>
<accession>A0A1V0EDZ2</accession>
<evidence type="ECO:0000313" key="3">
    <source>
        <dbReference type="Proteomes" id="UP000222485"/>
    </source>
</evidence>
<name>A0A1V0EDZ2_9CAUD</name>
<gene>
    <name evidence="2" type="ORF">Ccr32_gp214</name>
</gene>